<feature type="transmembrane region" description="Helical" evidence="1">
    <location>
        <begin position="31"/>
        <end position="51"/>
    </location>
</feature>
<feature type="transmembrane region" description="Helical" evidence="1">
    <location>
        <begin position="7"/>
        <end position="25"/>
    </location>
</feature>
<dbReference type="RefSeq" id="WP_153684562.1">
    <property type="nucleotide sequence ID" value="NZ_WJIF01000004.1"/>
</dbReference>
<comment type="caution">
    <text evidence="2">The sequence shown here is derived from an EMBL/GenBank/DDBJ whole genome shotgun (WGS) entry which is preliminary data.</text>
</comment>
<evidence type="ECO:0000313" key="3">
    <source>
        <dbReference type="Proteomes" id="UP000431080"/>
    </source>
</evidence>
<protein>
    <recommendedName>
        <fullName evidence="4">DUF3099 domain-containing protein</fullName>
    </recommendedName>
</protein>
<accession>A0A6I2FE06</accession>
<keyword evidence="1" id="KW-1133">Transmembrane helix</keyword>
<dbReference type="Proteomes" id="UP000431080">
    <property type="component" value="Unassembled WGS sequence"/>
</dbReference>
<evidence type="ECO:0000313" key="2">
    <source>
        <dbReference type="EMBL" id="MRG60113.1"/>
    </source>
</evidence>
<keyword evidence="1" id="KW-0472">Membrane</keyword>
<keyword evidence="3" id="KW-1185">Reference proteome</keyword>
<evidence type="ECO:0008006" key="4">
    <source>
        <dbReference type="Google" id="ProtNLM"/>
    </source>
</evidence>
<gene>
    <name evidence="2" type="ORF">GE115_09550</name>
</gene>
<name>A0A6I2FE06_9MICO</name>
<dbReference type="AlphaFoldDB" id="A0A6I2FE06"/>
<organism evidence="2 3">
    <name type="scientific">Agromyces agglutinans</name>
    <dbReference type="NCBI Taxonomy" id="2662258"/>
    <lineage>
        <taxon>Bacteria</taxon>
        <taxon>Bacillati</taxon>
        <taxon>Actinomycetota</taxon>
        <taxon>Actinomycetes</taxon>
        <taxon>Micrococcales</taxon>
        <taxon>Microbacteriaceae</taxon>
        <taxon>Agromyces</taxon>
    </lineage>
</organism>
<dbReference type="EMBL" id="WJIF01000004">
    <property type="protein sequence ID" value="MRG60113.1"/>
    <property type="molecule type" value="Genomic_DNA"/>
</dbReference>
<evidence type="ECO:0000256" key="1">
    <source>
        <dbReference type="SAM" id="Phobius"/>
    </source>
</evidence>
<keyword evidence="1" id="KW-0812">Transmembrane</keyword>
<sequence length="63" mass="6641">MGLSTRTVILVVAITIAVIALILAVVFGRPIYLLMAAIPVASAVIIVARGGRRARTAEPRNDE</sequence>
<proteinExistence type="predicted"/>
<reference evidence="2 3" key="1">
    <citation type="submission" date="2019-10" db="EMBL/GenBank/DDBJ databases">
        <authorList>
            <person name="Nie G."/>
            <person name="Ming H."/>
            <person name="Yi B."/>
        </authorList>
    </citation>
    <scope>NUCLEOTIDE SEQUENCE [LARGE SCALE GENOMIC DNA]</scope>
    <source>
        <strain evidence="2 3">CFH 90414</strain>
    </source>
</reference>